<sequence length="91" mass="9848">MVSVIAAEAARRGWDDIAFMSDEGFSAKNLSRPSIAAALEMLRKGQASVLVVSKLDRLSRSLLDVDGPCQARGMATGRTRPGHRHYGPLPR</sequence>
<gene>
    <name evidence="3" type="ORF">EFK50_18585</name>
</gene>
<feature type="compositionally biased region" description="Basic residues" evidence="1">
    <location>
        <begin position="80"/>
        <end position="91"/>
    </location>
</feature>
<dbReference type="GO" id="GO:0003677">
    <property type="term" value="F:DNA binding"/>
    <property type="evidence" value="ECO:0007669"/>
    <property type="project" value="InterPro"/>
</dbReference>
<dbReference type="OrthoDB" id="3217513at2"/>
<dbReference type="Pfam" id="PF00239">
    <property type="entry name" value="Resolvase"/>
    <property type="match status" value="1"/>
</dbReference>
<evidence type="ECO:0000313" key="4">
    <source>
        <dbReference type="Proteomes" id="UP000267128"/>
    </source>
</evidence>
<comment type="caution">
    <text evidence="3">The sequence shown here is derived from an EMBL/GenBank/DDBJ whole genome shotgun (WGS) entry which is preliminary data.</text>
</comment>
<organism evidence="3 4">
    <name type="scientific">Nocardioides marmoriginsengisoli</name>
    <dbReference type="NCBI Taxonomy" id="661483"/>
    <lineage>
        <taxon>Bacteria</taxon>
        <taxon>Bacillati</taxon>
        <taxon>Actinomycetota</taxon>
        <taxon>Actinomycetes</taxon>
        <taxon>Propionibacteriales</taxon>
        <taxon>Nocardioidaceae</taxon>
        <taxon>Nocardioides</taxon>
    </lineage>
</organism>
<dbReference type="Gene3D" id="3.40.50.1390">
    <property type="entry name" value="Resolvase, N-terminal catalytic domain"/>
    <property type="match status" value="1"/>
</dbReference>
<dbReference type="Proteomes" id="UP000267128">
    <property type="component" value="Unassembled WGS sequence"/>
</dbReference>
<accession>A0A3N0CD24</accession>
<protein>
    <submittedName>
        <fullName evidence="3">Recombinase family protein</fullName>
    </submittedName>
</protein>
<proteinExistence type="predicted"/>
<evidence type="ECO:0000313" key="3">
    <source>
        <dbReference type="EMBL" id="RNL61360.1"/>
    </source>
</evidence>
<keyword evidence="4" id="KW-1185">Reference proteome</keyword>
<evidence type="ECO:0000259" key="2">
    <source>
        <dbReference type="Pfam" id="PF00239"/>
    </source>
</evidence>
<evidence type="ECO:0000256" key="1">
    <source>
        <dbReference type="SAM" id="MobiDB-lite"/>
    </source>
</evidence>
<dbReference type="SUPFAM" id="SSF53041">
    <property type="entry name" value="Resolvase-like"/>
    <property type="match status" value="1"/>
</dbReference>
<dbReference type="EMBL" id="RJSE01000008">
    <property type="protein sequence ID" value="RNL61360.1"/>
    <property type="molecule type" value="Genomic_DNA"/>
</dbReference>
<feature type="domain" description="Resolvase/invertase-type recombinase catalytic" evidence="2">
    <location>
        <begin position="6"/>
        <end position="65"/>
    </location>
</feature>
<feature type="region of interest" description="Disordered" evidence="1">
    <location>
        <begin position="69"/>
        <end position="91"/>
    </location>
</feature>
<name>A0A3N0CD24_9ACTN</name>
<dbReference type="GO" id="GO:0000150">
    <property type="term" value="F:DNA strand exchange activity"/>
    <property type="evidence" value="ECO:0007669"/>
    <property type="project" value="InterPro"/>
</dbReference>
<reference evidence="3 4" key="1">
    <citation type="submission" date="2018-11" db="EMBL/GenBank/DDBJ databases">
        <authorList>
            <person name="Li F."/>
        </authorList>
    </citation>
    <scope>NUCLEOTIDE SEQUENCE [LARGE SCALE GENOMIC DNA]</scope>
    <source>
        <strain evidence="3 4">Gsoil 097</strain>
    </source>
</reference>
<dbReference type="InterPro" id="IPR036162">
    <property type="entry name" value="Resolvase-like_N_sf"/>
</dbReference>
<dbReference type="AlphaFoldDB" id="A0A3N0CD24"/>
<dbReference type="InterPro" id="IPR006119">
    <property type="entry name" value="Resolv_N"/>
</dbReference>